<dbReference type="Proteomes" id="UP000014760">
    <property type="component" value="Unassembled WGS sequence"/>
</dbReference>
<dbReference type="PANTHER" id="PTHR31893:SF5">
    <property type="entry name" value="TRANSMEMBRANE PROTEIN 151 HOMOLOG"/>
    <property type="match status" value="1"/>
</dbReference>
<evidence type="ECO:0000256" key="3">
    <source>
        <dbReference type="ARBA" id="ARBA00022692"/>
    </source>
</evidence>
<dbReference type="EMBL" id="KB300307">
    <property type="protein sequence ID" value="ELU06909.1"/>
    <property type="molecule type" value="Genomic_DNA"/>
</dbReference>
<dbReference type="EMBL" id="AMQN01007271">
    <property type="status" value="NOT_ANNOTATED_CDS"/>
    <property type="molecule type" value="Genomic_DNA"/>
</dbReference>
<organism evidence="7">
    <name type="scientific">Capitella teleta</name>
    <name type="common">Polychaete worm</name>
    <dbReference type="NCBI Taxonomy" id="283909"/>
    <lineage>
        <taxon>Eukaryota</taxon>
        <taxon>Metazoa</taxon>
        <taxon>Spiralia</taxon>
        <taxon>Lophotrochozoa</taxon>
        <taxon>Annelida</taxon>
        <taxon>Polychaeta</taxon>
        <taxon>Sedentaria</taxon>
        <taxon>Scolecida</taxon>
        <taxon>Capitellidae</taxon>
        <taxon>Capitella</taxon>
    </lineage>
</organism>
<evidence type="ECO:0000313" key="8">
    <source>
        <dbReference type="EnsemblMetazoa" id="CapteP229273"/>
    </source>
</evidence>
<dbReference type="OMA" id="RMLMANE"/>
<reference evidence="8" key="3">
    <citation type="submission" date="2015-06" db="UniProtKB">
        <authorList>
            <consortium name="EnsemblMetazoa"/>
        </authorList>
    </citation>
    <scope>IDENTIFICATION</scope>
</reference>
<evidence type="ECO:0000256" key="2">
    <source>
        <dbReference type="ARBA" id="ARBA00009583"/>
    </source>
</evidence>
<keyword evidence="5 6" id="KW-0472">Membrane</keyword>
<dbReference type="EnsemblMetazoa" id="CapteT229273">
    <property type="protein sequence ID" value="CapteP229273"/>
    <property type="gene ID" value="CapteG229273"/>
</dbReference>
<dbReference type="HOGENOM" id="CLU_875061_0_0_1"/>
<evidence type="ECO:0000256" key="5">
    <source>
        <dbReference type="ARBA" id="ARBA00023136"/>
    </source>
</evidence>
<name>R7UK35_CAPTE</name>
<comment type="subcellular location">
    <subcellularLocation>
        <location evidence="1">Membrane</location>
        <topology evidence="1">Multi-pass membrane protein</topology>
    </subcellularLocation>
</comment>
<comment type="similarity">
    <text evidence="2">Belongs to the TMEM151 family.</text>
</comment>
<feature type="transmembrane region" description="Helical" evidence="6">
    <location>
        <begin position="43"/>
        <end position="65"/>
    </location>
</feature>
<accession>R7UK35</accession>
<reference evidence="9" key="1">
    <citation type="submission" date="2012-12" db="EMBL/GenBank/DDBJ databases">
        <authorList>
            <person name="Hellsten U."/>
            <person name="Grimwood J."/>
            <person name="Chapman J.A."/>
            <person name="Shapiro H."/>
            <person name="Aerts A."/>
            <person name="Otillar R.P."/>
            <person name="Terry A.Y."/>
            <person name="Boore J.L."/>
            <person name="Simakov O."/>
            <person name="Marletaz F."/>
            <person name="Cho S.-J."/>
            <person name="Edsinger-Gonzales E."/>
            <person name="Havlak P."/>
            <person name="Kuo D.-H."/>
            <person name="Larsson T."/>
            <person name="Lv J."/>
            <person name="Arendt D."/>
            <person name="Savage R."/>
            <person name="Osoegawa K."/>
            <person name="de Jong P."/>
            <person name="Lindberg D.R."/>
            <person name="Seaver E.C."/>
            <person name="Weisblat D.A."/>
            <person name="Putnam N.H."/>
            <person name="Grigoriev I.V."/>
            <person name="Rokhsar D.S."/>
        </authorList>
    </citation>
    <scope>NUCLEOTIDE SEQUENCE</scope>
    <source>
        <strain evidence="9">I ESC-2004</strain>
    </source>
</reference>
<dbReference type="AlphaFoldDB" id="R7UK35"/>
<dbReference type="Pfam" id="PF14857">
    <property type="entry name" value="TMEM151"/>
    <property type="match status" value="1"/>
</dbReference>
<feature type="transmembrane region" description="Helical" evidence="6">
    <location>
        <begin position="77"/>
        <end position="97"/>
    </location>
</feature>
<reference evidence="7 9" key="2">
    <citation type="journal article" date="2013" name="Nature">
        <title>Insights into bilaterian evolution from three spiralian genomes.</title>
        <authorList>
            <person name="Simakov O."/>
            <person name="Marletaz F."/>
            <person name="Cho S.J."/>
            <person name="Edsinger-Gonzales E."/>
            <person name="Havlak P."/>
            <person name="Hellsten U."/>
            <person name="Kuo D.H."/>
            <person name="Larsson T."/>
            <person name="Lv J."/>
            <person name="Arendt D."/>
            <person name="Savage R."/>
            <person name="Osoegawa K."/>
            <person name="de Jong P."/>
            <person name="Grimwood J."/>
            <person name="Chapman J.A."/>
            <person name="Shapiro H."/>
            <person name="Aerts A."/>
            <person name="Otillar R.P."/>
            <person name="Terry A.Y."/>
            <person name="Boore J.L."/>
            <person name="Grigoriev I.V."/>
            <person name="Lindberg D.R."/>
            <person name="Seaver E.C."/>
            <person name="Weisblat D.A."/>
            <person name="Putnam N.H."/>
            <person name="Rokhsar D.S."/>
        </authorList>
    </citation>
    <scope>NUCLEOTIDE SEQUENCE</scope>
    <source>
        <strain evidence="7 9">I ESC-2004</strain>
    </source>
</reference>
<proteinExistence type="inferred from homology"/>
<protein>
    <recommendedName>
        <fullName evidence="10">Transmembrane protein</fullName>
    </recommendedName>
</protein>
<evidence type="ECO:0000313" key="7">
    <source>
        <dbReference type="EMBL" id="ELU06909.1"/>
    </source>
</evidence>
<keyword evidence="3 6" id="KW-0812">Transmembrane</keyword>
<feature type="transmembrane region" description="Helical" evidence="6">
    <location>
        <begin position="274"/>
        <end position="295"/>
    </location>
</feature>
<sequence>MRAQSELTESLKTGEDSLASSFIADEVIADVSERPLRRWSTTLRGVISVACHTAILTSISVVIWIVYDDVIFQRKTLLITAISVSAFAYVIMLTEMITSQLFGFLASFHGNQTATEYIARVQSASPQVEWRATCYHYELPPLAALRSDRQPTTVTHSRLKSKVVTLKDSEVLEYSAWKDSTRNVSDLLHKPLIQIECSRVFIFQDEESKQRYLEQYVIFRERNRLRDEFMEHQEDFTIPGYEEKLLVRHGHSRSAEQEADGCDWSRLGRLLSRLLVSVVVSKWTLLLLAILLLSWPYRLIVNRLMGRVYVTFIKVITV</sequence>
<evidence type="ECO:0000313" key="9">
    <source>
        <dbReference type="Proteomes" id="UP000014760"/>
    </source>
</evidence>
<evidence type="ECO:0000256" key="4">
    <source>
        <dbReference type="ARBA" id="ARBA00022989"/>
    </source>
</evidence>
<keyword evidence="4 6" id="KW-1133">Transmembrane helix</keyword>
<gene>
    <name evidence="7" type="ORF">CAPTEDRAFT_229273</name>
</gene>
<dbReference type="OrthoDB" id="190434at2759"/>
<dbReference type="PANTHER" id="PTHR31893">
    <property type="entry name" value="TRANSMEMBRANE PROTEIN 151 HOMOLOG"/>
    <property type="match status" value="1"/>
</dbReference>
<dbReference type="GO" id="GO:0016020">
    <property type="term" value="C:membrane"/>
    <property type="evidence" value="ECO:0007669"/>
    <property type="project" value="UniProtKB-SubCell"/>
</dbReference>
<evidence type="ECO:0000256" key="1">
    <source>
        <dbReference type="ARBA" id="ARBA00004141"/>
    </source>
</evidence>
<dbReference type="InterPro" id="IPR026767">
    <property type="entry name" value="Tmem151"/>
</dbReference>
<keyword evidence="9" id="KW-1185">Reference proteome</keyword>
<evidence type="ECO:0008006" key="10">
    <source>
        <dbReference type="Google" id="ProtNLM"/>
    </source>
</evidence>
<evidence type="ECO:0000256" key="6">
    <source>
        <dbReference type="SAM" id="Phobius"/>
    </source>
</evidence>